<reference evidence="1 2" key="1">
    <citation type="submission" date="2016-03" db="EMBL/GenBank/DDBJ databases">
        <authorList>
            <person name="Montgomery M.T."/>
            <person name="Guerrero C.A."/>
            <person name="Mavrich T.N."/>
            <person name="Pope W.H."/>
            <person name="Garlena R.A."/>
            <person name="Russell D.A."/>
            <person name="Jacobs-Sera D."/>
            <person name="Hendrix R.W."/>
            <person name="Hatfull G.F."/>
        </authorList>
    </citation>
    <scope>NUCLEOTIDE SEQUENCE [LARGE SCALE GENOMIC DNA]</scope>
</reference>
<dbReference type="Proteomes" id="UP000203169">
    <property type="component" value="Segment"/>
</dbReference>
<dbReference type="GeneID" id="28802837"/>
<gene>
    <name evidence="1" type="primary">61</name>
    <name evidence="1" type="ORF">PBI_COZZ_61</name>
</gene>
<accession>A0A166Y581</accession>
<protein>
    <submittedName>
        <fullName evidence="1">Uncharacterized protein</fullName>
    </submittedName>
</protein>
<dbReference type="KEGG" id="vg:28802837"/>
<sequence length="63" mass="7162">MMAQRVYKFKKKDFTLRDLAEIQNREALGPGNPTDSHSIDWDPLDQPVAILTTFTTVEVKVGK</sequence>
<keyword evidence="2" id="KW-1185">Reference proteome</keyword>
<dbReference type="RefSeq" id="YP_009276520.1">
    <property type="nucleotide sequence ID" value="NC_030941.1"/>
</dbReference>
<dbReference type="OrthoDB" id="38574at10239"/>
<proteinExistence type="predicted"/>
<organism evidence="1 2">
    <name type="scientific">Gordonia phage Cozz</name>
    <dbReference type="NCBI Taxonomy" id="1838066"/>
    <lineage>
        <taxon>Viruses</taxon>
        <taxon>Duplodnaviria</taxon>
        <taxon>Heunggongvirae</taxon>
        <taxon>Uroviricota</taxon>
        <taxon>Caudoviricetes</taxon>
        <taxon>Emalynvirus</taxon>
        <taxon>Emalynvirus cozz</taxon>
    </lineage>
</organism>
<evidence type="ECO:0000313" key="2">
    <source>
        <dbReference type="Proteomes" id="UP000203169"/>
    </source>
</evidence>
<evidence type="ECO:0000313" key="1">
    <source>
        <dbReference type="EMBL" id="ANA85767.1"/>
    </source>
</evidence>
<dbReference type="EMBL" id="KU998239">
    <property type="protein sequence ID" value="ANA85767.1"/>
    <property type="molecule type" value="Genomic_DNA"/>
</dbReference>
<name>A0A166Y581_9CAUD</name>